<sequence>MEGIRATRLSVGVRETGRPHRVAANDVARLMYYLHCVTVGLGMDVLPDHLVEDTRWARLTAADTDAVYRAALELSPDQFLHTVLFPTPLEPTVAATATSLWSSPPSPTLCRSP</sequence>
<dbReference type="Proteomes" id="UP000798662">
    <property type="component" value="Chromosome 3"/>
</dbReference>
<proteinExistence type="predicted"/>
<evidence type="ECO:0000313" key="2">
    <source>
        <dbReference type="Proteomes" id="UP000798662"/>
    </source>
</evidence>
<comment type="caution">
    <text evidence="1">The sequence shown here is derived from an EMBL/GenBank/DDBJ whole genome shotgun (WGS) entry which is preliminary data.</text>
</comment>
<protein>
    <submittedName>
        <fullName evidence="1">Uncharacterized protein</fullName>
    </submittedName>
</protein>
<name>A0ACC3CBV4_PYRYE</name>
<organism evidence="1 2">
    <name type="scientific">Pyropia yezoensis</name>
    <name type="common">Susabi-nori</name>
    <name type="synonym">Porphyra yezoensis</name>
    <dbReference type="NCBI Taxonomy" id="2788"/>
    <lineage>
        <taxon>Eukaryota</taxon>
        <taxon>Rhodophyta</taxon>
        <taxon>Bangiophyceae</taxon>
        <taxon>Bangiales</taxon>
        <taxon>Bangiaceae</taxon>
        <taxon>Pyropia</taxon>
    </lineage>
</organism>
<evidence type="ECO:0000313" key="1">
    <source>
        <dbReference type="EMBL" id="KAK1867288.1"/>
    </source>
</evidence>
<accession>A0ACC3CBV4</accession>
<gene>
    <name evidence="1" type="ORF">I4F81_009795</name>
</gene>
<keyword evidence="2" id="KW-1185">Reference proteome</keyword>
<dbReference type="EMBL" id="CM020620">
    <property type="protein sequence ID" value="KAK1867288.1"/>
    <property type="molecule type" value="Genomic_DNA"/>
</dbReference>
<reference evidence="1" key="1">
    <citation type="submission" date="2019-11" db="EMBL/GenBank/DDBJ databases">
        <title>Nori genome reveals adaptations in red seaweeds to the harsh intertidal environment.</title>
        <authorList>
            <person name="Wang D."/>
            <person name="Mao Y."/>
        </authorList>
    </citation>
    <scope>NUCLEOTIDE SEQUENCE</scope>
    <source>
        <tissue evidence="1">Gametophyte</tissue>
    </source>
</reference>